<sequence>MRVEPEFVDAVVTGQALSEKSSNRGDELRKVVGRGLGGRGRGTRSAPVFVDFPDNGGDLLGRRPVIWIGQQRRMLPGLCPLTGTPARRYPAPICVQWNDIRSGFARHVTHPNLSESAPWNWISATPALR</sequence>
<evidence type="ECO:0000313" key="5">
    <source>
        <dbReference type="EMBL" id="CKR82675.1"/>
    </source>
</evidence>
<evidence type="ECO:0000313" key="11">
    <source>
        <dbReference type="Proteomes" id="UP000046680"/>
    </source>
</evidence>
<dbReference type="EMBL" id="CGCX01000758">
    <property type="protein sequence ID" value="CFR82965.1"/>
    <property type="molecule type" value="Genomic_DNA"/>
</dbReference>
<dbReference type="EMBL" id="CSAD01000618">
    <property type="protein sequence ID" value="COW22601.1"/>
    <property type="molecule type" value="Genomic_DNA"/>
</dbReference>
<dbReference type="EMBL" id="CFOH01000199">
    <property type="protein sequence ID" value="CFE49584.1"/>
    <property type="molecule type" value="Genomic_DNA"/>
</dbReference>
<dbReference type="Proteomes" id="UP000046680">
    <property type="component" value="Unassembled WGS sequence"/>
</dbReference>
<evidence type="ECO:0000313" key="13">
    <source>
        <dbReference type="Proteomes" id="UP000048289"/>
    </source>
</evidence>
<evidence type="ECO:0000313" key="12">
    <source>
        <dbReference type="Proteomes" id="UP000046947"/>
    </source>
</evidence>
<evidence type="ECO:0000313" key="8">
    <source>
        <dbReference type="EMBL" id="COW28228.1"/>
    </source>
</evidence>
<reference evidence="6" key="1">
    <citation type="submission" date="2015-03" db="EMBL/GenBank/DDBJ databases">
        <authorList>
            <person name="Murphy D."/>
        </authorList>
    </citation>
    <scope>NUCLEOTIDE SEQUENCE [LARGE SCALE GENOMIC DNA]</scope>
    <source>
        <strain evidence="6">K00500041</strain>
    </source>
</reference>
<evidence type="ECO:0000313" key="6">
    <source>
        <dbReference type="EMBL" id="COV76008.1"/>
    </source>
</evidence>
<reference evidence="9 10" key="2">
    <citation type="submission" date="2015-03" db="EMBL/GenBank/DDBJ databases">
        <authorList>
            <consortium name="Pathogen Informatics"/>
        </authorList>
    </citation>
    <scope>NUCLEOTIDE SEQUENCE [LARGE SCALE GENOMIC DNA]</scope>
    <source>
        <strain evidence="5 15">Bir 172</strain>
        <strain evidence="4 16">Bir 185</strain>
        <strain evidence="3 11">C09601061</strain>
        <strain evidence="7 10">G09801536</strain>
        <strain evidence="1 13">G09901357</strain>
        <strain evidence="2 12">H09601792</strain>
        <strain evidence="9">K00500041</strain>
        <strain evidence="8 14">P00601463</strain>
    </source>
</reference>
<evidence type="ECO:0000313" key="7">
    <source>
        <dbReference type="EMBL" id="COW22601.1"/>
    </source>
</evidence>
<dbReference type="Proteomes" id="UP000048600">
    <property type="component" value="Unassembled WGS sequence"/>
</dbReference>
<evidence type="ECO:0000313" key="4">
    <source>
        <dbReference type="EMBL" id="CKR79152.1"/>
    </source>
</evidence>
<evidence type="ECO:0000313" key="16">
    <source>
        <dbReference type="Proteomes" id="UP000050164"/>
    </source>
</evidence>
<dbReference type="Proteomes" id="UP000050164">
    <property type="component" value="Unassembled WGS sequence"/>
</dbReference>
<evidence type="ECO:0000313" key="14">
    <source>
        <dbReference type="Proteomes" id="UP000048600"/>
    </source>
</evidence>
<dbReference type="EMBL" id="CNGE01000086">
    <property type="protein sequence ID" value="CKR82675.1"/>
    <property type="molecule type" value="Genomic_DNA"/>
</dbReference>
<dbReference type="Proteomes" id="UP000048948">
    <property type="component" value="Unassembled WGS sequence"/>
</dbReference>
<proteinExistence type="predicted"/>
<dbReference type="Proteomes" id="UP000038802">
    <property type="component" value="Unassembled WGS sequence"/>
</dbReference>
<dbReference type="EMBL" id="CFOE01000036">
    <property type="protein sequence ID" value="CFE36383.1"/>
    <property type="molecule type" value="Genomic_DNA"/>
</dbReference>
<organism evidence="6 9">
    <name type="scientific">Mycobacterium tuberculosis</name>
    <dbReference type="NCBI Taxonomy" id="1773"/>
    <lineage>
        <taxon>Bacteria</taxon>
        <taxon>Bacillati</taxon>
        <taxon>Actinomycetota</taxon>
        <taxon>Actinomycetes</taxon>
        <taxon>Mycobacteriales</taxon>
        <taxon>Mycobacteriaceae</taxon>
        <taxon>Mycobacterium</taxon>
        <taxon>Mycobacterium tuberculosis complex</taxon>
    </lineage>
</organism>
<evidence type="ECO:0000313" key="3">
    <source>
        <dbReference type="EMBL" id="CFR82965.1"/>
    </source>
</evidence>
<dbReference type="Proteomes" id="UP000045842">
    <property type="component" value="Unassembled WGS sequence"/>
</dbReference>
<dbReference type="EMBL" id="CHKL01000212">
    <property type="protein sequence ID" value="COW28228.1"/>
    <property type="molecule type" value="Genomic_DNA"/>
</dbReference>
<evidence type="ECO:0000313" key="15">
    <source>
        <dbReference type="Proteomes" id="UP000048948"/>
    </source>
</evidence>
<dbReference type="EMBL" id="CNFT01000492">
    <property type="protein sequence ID" value="CKR79152.1"/>
    <property type="molecule type" value="Genomic_DNA"/>
</dbReference>
<accession>A0A0T9CR09</accession>
<dbReference type="EMBL" id="CSAE01000195">
    <property type="protein sequence ID" value="COV76008.1"/>
    <property type="molecule type" value="Genomic_DNA"/>
</dbReference>
<gene>
    <name evidence="3" type="ORF">ERS007657_02108</name>
    <name evidence="7" type="ORF">ERS007679_03416</name>
    <name evidence="1" type="ORF">ERS007681_00513</name>
    <name evidence="2" type="ORF">ERS007688_01516</name>
    <name evidence="6" type="ORF">ERS007703_02004</name>
    <name evidence="8" type="ORF">ERS007741_02062</name>
    <name evidence="5" type="ORF">ERS027646_00756</name>
    <name evidence="4" type="ORF">ERS027659_02189</name>
</gene>
<evidence type="ECO:0000313" key="10">
    <source>
        <dbReference type="Proteomes" id="UP000045842"/>
    </source>
</evidence>
<evidence type="ECO:0000313" key="1">
    <source>
        <dbReference type="EMBL" id="CFE36383.1"/>
    </source>
</evidence>
<dbReference type="AlphaFoldDB" id="A0A0T9CR09"/>
<evidence type="ECO:0000313" key="9">
    <source>
        <dbReference type="Proteomes" id="UP000038802"/>
    </source>
</evidence>
<evidence type="ECO:0000313" key="2">
    <source>
        <dbReference type="EMBL" id="CFE49584.1"/>
    </source>
</evidence>
<dbReference type="Proteomes" id="UP000046947">
    <property type="component" value="Unassembled WGS sequence"/>
</dbReference>
<name>A0A0T9CR09_MYCTX</name>
<protein>
    <submittedName>
        <fullName evidence="6">Uncharacterized protein</fullName>
    </submittedName>
</protein>
<dbReference type="Proteomes" id="UP000048289">
    <property type="component" value="Unassembled WGS sequence"/>
</dbReference>